<dbReference type="Pfam" id="PF00083">
    <property type="entry name" value="Sugar_tr"/>
    <property type="match status" value="2"/>
</dbReference>
<sequence>MLLRVALSASLGGFLFGYDLGLMGGAMLAIRDDLGTSTLQEELIMSAAKLGAIVGTFFGGATMLHFGRRRALFLDSSLFALGPLVMALSPGVAGLVVGRLIVGGGIGVSAAVVPAYLAELAPARYRGATVEMYELMLTLGALIAVLVDAALSGVAHDWRWMVGAPLPFAVLLALCAIFLPESPRWLVIQDRLDDALAVIHRIFTNTVLLPGMHASTEEVEQELMELWSAVNKERTALEERRNARKHGRRARLAPIAEEVAPPLSQGADDGRWARLANTDDLDDEASALRPAGQSDSAAGDRGPSAVGSIPQPRATSFLKTFYHMLLDMRLVLEGPERGALLMALCLAFFNQAVASTALINYSPVLLSALGAHKPTLLSAAVSGAKLLGVVSGLMLVDGLGRRPLLLMGSALCTLSLAGLACADAVGTWWLVLIGMCCFIFSFSASWAGVFWVLISELFTMSSKSPATSLATAVLFATGALSDATFLSLRAGLGPGAFGIYAGLAAVGGLYVARVVPETKGKTLEQIQEALRPAGRQAGNDVQLAATRSNGKKEGPEAPMDKLKRVAKTVYDQGKAVYHRVYHGDVLPPVGSFQLSYAQFIHLLSTRKVKRIMLLAEGRVAVVEIPVENTESHFGTVKYDRRDLRVQYAEENEEWMMEKNRFYCELPGDVWEEGLLMRLIKTNQQQTIERDGKAWIPNQNVLKLNEVRPELQVFDTESRAVMISHYGQQFLPIVGLILLRGLLAGAQRLLRPYMKPQKRSEEEELADRFGQHRAKTYNVDMGRAKGDATVQRDTGVRYRDVAGIEGIRADIQEVLDILLGREDYVAMGARPFRGVLMEGPPGTGKTLLAKAMAGEGGLPFFSTNGSEFVEMFQGIAAARVRSLFAAARRAAPAIVFIDEIDALGKARGDGGDSGSQEREQGLLQLLAEMDGAVRDDRVLVIGATNRADALDAALLRAGRFDRRVQLGLPSAGNRLKILQVHAEGKPIDRSDDDAALRRVAALTVGYSGAALANLLNEAAIVSVRRDAAVISLDTILEAKRKIELGLPRASLADSAAKRRLAAAHAARGVALALTPGAPPIVEVSLAPRAPRARRASCLTRRPSAATAGPTSRSRAGPRPPAAAASNAVRLDREPSAYDLACGLLVPLYAARAAEVALWGADAASLATGREMGLAAEIARWIVVDSALHPAYRNGVLLSNLRLGGRPDPTTAWMDERHDDAVLALQRAAAQRAERLVRQRLPVIRAVADELCERADETVSGRRIVELLDAEPVVDAGPATRAQQEAVAAAAAVLGAAPLDDDRLRGIVEVIMGRCEGWDFLERDVLVEKAEAARDALRDEERAARLEAMRAWVDSHGQAPLPPPPSSPVFRRPSHGLGPRIPADVISG</sequence>
<dbReference type="Gene3D" id="3.40.50.300">
    <property type="entry name" value="P-loop containing nucleotide triphosphate hydrolases"/>
    <property type="match status" value="1"/>
</dbReference>
<feature type="compositionally biased region" description="Low complexity" evidence="7">
    <location>
        <begin position="1110"/>
        <end position="1126"/>
    </location>
</feature>
<reference evidence="10" key="1">
    <citation type="submission" date="2021-01" db="EMBL/GenBank/DDBJ databases">
        <authorList>
            <person name="Eckstrom K.M.E."/>
        </authorList>
    </citation>
    <scope>NUCLEOTIDE SEQUENCE</scope>
    <source>
        <strain evidence="10">UVCC 0001</strain>
    </source>
</reference>
<comment type="caution">
    <text evidence="10">The sequence shown here is derived from an EMBL/GenBank/DDBJ whole genome shotgun (WGS) entry which is preliminary data.</text>
</comment>
<feature type="transmembrane region" description="Helical" evidence="8">
    <location>
        <begin position="492"/>
        <end position="512"/>
    </location>
</feature>
<feature type="transmembrane region" description="Helical" evidence="8">
    <location>
        <begin position="102"/>
        <end position="121"/>
    </location>
</feature>
<evidence type="ECO:0000256" key="3">
    <source>
        <dbReference type="ARBA" id="ARBA00022692"/>
    </source>
</evidence>
<dbReference type="InterPro" id="IPR003959">
    <property type="entry name" value="ATPase_AAA_core"/>
</dbReference>
<feature type="domain" description="Major facilitator superfamily (MFS) profile" evidence="9">
    <location>
        <begin position="5"/>
        <end position="519"/>
    </location>
</feature>
<dbReference type="GO" id="GO:0005524">
    <property type="term" value="F:ATP binding"/>
    <property type="evidence" value="ECO:0007669"/>
    <property type="project" value="InterPro"/>
</dbReference>
<feature type="transmembrane region" description="Helical" evidence="8">
    <location>
        <begin position="428"/>
        <end position="454"/>
    </location>
</feature>
<feature type="region of interest" description="Disordered" evidence="7">
    <location>
        <begin position="286"/>
        <end position="311"/>
    </location>
</feature>
<dbReference type="PANTHER" id="PTHR23076">
    <property type="entry name" value="METALLOPROTEASE M41 FTSH"/>
    <property type="match status" value="1"/>
</dbReference>
<dbReference type="InterPro" id="IPR027417">
    <property type="entry name" value="P-loop_NTPase"/>
</dbReference>
<keyword evidence="2" id="KW-0645">Protease</keyword>
<dbReference type="SUPFAM" id="SSF52540">
    <property type="entry name" value="P-loop containing nucleoside triphosphate hydrolases"/>
    <property type="match status" value="1"/>
</dbReference>
<accession>A0AAD9MJR9</accession>
<feature type="region of interest" description="Disordered" evidence="7">
    <location>
        <begin position="1353"/>
        <end position="1386"/>
    </location>
</feature>
<feature type="transmembrane region" description="Helical" evidence="8">
    <location>
        <begin position="160"/>
        <end position="179"/>
    </location>
</feature>
<evidence type="ECO:0000313" key="11">
    <source>
        <dbReference type="Proteomes" id="UP001255856"/>
    </source>
</evidence>
<evidence type="ECO:0000256" key="5">
    <source>
        <dbReference type="ARBA" id="ARBA00022989"/>
    </source>
</evidence>
<dbReference type="GO" id="GO:0004176">
    <property type="term" value="F:ATP-dependent peptidase activity"/>
    <property type="evidence" value="ECO:0007669"/>
    <property type="project" value="InterPro"/>
</dbReference>
<keyword evidence="4" id="KW-0378">Hydrolase</keyword>
<evidence type="ECO:0000256" key="7">
    <source>
        <dbReference type="SAM" id="MobiDB-lite"/>
    </source>
</evidence>
<evidence type="ECO:0000259" key="9">
    <source>
        <dbReference type="PROSITE" id="PS50850"/>
    </source>
</evidence>
<dbReference type="Pfam" id="PF00004">
    <property type="entry name" value="AAA"/>
    <property type="match status" value="1"/>
</dbReference>
<feature type="transmembrane region" description="Helical" evidence="8">
    <location>
        <begin position="338"/>
        <end position="361"/>
    </location>
</feature>
<dbReference type="PROSITE" id="PS00216">
    <property type="entry name" value="SUGAR_TRANSPORT_1"/>
    <property type="match status" value="1"/>
</dbReference>
<dbReference type="InterPro" id="IPR003593">
    <property type="entry name" value="AAA+_ATPase"/>
</dbReference>
<feature type="transmembrane region" description="Helical" evidence="8">
    <location>
        <begin position="133"/>
        <end position="154"/>
    </location>
</feature>
<protein>
    <recommendedName>
        <fullName evidence="9">Major facilitator superfamily (MFS) profile domain-containing protein</fullName>
    </recommendedName>
</protein>
<name>A0AAD9MJR9_PROWI</name>
<dbReference type="Gene3D" id="1.20.58.760">
    <property type="entry name" value="Peptidase M41"/>
    <property type="match status" value="1"/>
</dbReference>
<dbReference type="EMBL" id="JASFZW010000008">
    <property type="protein sequence ID" value="KAK2076965.1"/>
    <property type="molecule type" value="Genomic_DNA"/>
</dbReference>
<feature type="transmembrane region" description="Helical" evidence="8">
    <location>
        <begin position="376"/>
        <end position="396"/>
    </location>
</feature>
<dbReference type="GO" id="GO:0004222">
    <property type="term" value="F:metalloendopeptidase activity"/>
    <property type="evidence" value="ECO:0007669"/>
    <property type="project" value="InterPro"/>
</dbReference>
<evidence type="ECO:0000256" key="2">
    <source>
        <dbReference type="ARBA" id="ARBA00022670"/>
    </source>
</evidence>
<keyword evidence="5 8" id="KW-1133">Transmembrane helix</keyword>
<dbReference type="GO" id="GO:0006508">
    <property type="term" value="P:proteolysis"/>
    <property type="evidence" value="ECO:0007669"/>
    <property type="project" value="UniProtKB-KW"/>
</dbReference>
<keyword evidence="6 8" id="KW-0472">Membrane</keyword>
<dbReference type="Gene3D" id="1.20.1250.20">
    <property type="entry name" value="MFS general substrate transporter like domains"/>
    <property type="match status" value="2"/>
</dbReference>
<dbReference type="InterPro" id="IPR020846">
    <property type="entry name" value="MFS_dom"/>
</dbReference>
<dbReference type="GO" id="GO:0045037">
    <property type="term" value="P:protein import into chloroplast stroma"/>
    <property type="evidence" value="ECO:0007669"/>
    <property type="project" value="TreeGrafter"/>
</dbReference>
<dbReference type="InterPro" id="IPR041569">
    <property type="entry name" value="AAA_lid_3"/>
</dbReference>
<dbReference type="GO" id="GO:0016887">
    <property type="term" value="F:ATP hydrolysis activity"/>
    <property type="evidence" value="ECO:0007669"/>
    <property type="project" value="InterPro"/>
</dbReference>
<dbReference type="PROSITE" id="PS50850">
    <property type="entry name" value="MFS"/>
    <property type="match status" value="1"/>
</dbReference>
<proteinExistence type="predicted"/>
<dbReference type="Pfam" id="PF17862">
    <property type="entry name" value="AAA_lid_3"/>
    <property type="match status" value="1"/>
</dbReference>
<dbReference type="SMART" id="SM00382">
    <property type="entry name" value="AAA"/>
    <property type="match status" value="1"/>
</dbReference>
<dbReference type="GO" id="GO:0016020">
    <property type="term" value="C:membrane"/>
    <property type="evidence" value="ECO:0007669"/>
    <property type="project" value="UniProtKB-SubCell"/>
</dbReference>
<evidence type="ECO:0000256" key="4">
    <source>
        <dbReference type="ARBA" id="ARBA00022801"/>
    </source>
</evidence>
<dbReference type="SUPFAM" id="SSF140990">
    <property type="entry name" value="FtsH protease domain-like"/>
    <property type="match status" value="1"/>
</dbReference>
<organism evidence="10 11">
    <name type="scientific">Prototheca wickerhamii</name>
    <dbReference type="NCBI Taxonomy" id="3111"/>
    <lineage>
        <taxon>Eukaryota</taxon>
        <taxon>Viridiplantae</taxon>
        <taxon>Chlorophyta</taxon>
        <taxon>core chlorophytes</taxon>
        <taxon>Trebouxiophyceae</taxon>
        <taxon>Chlorellales</taxon>
        <taxon>Chlorellaceae</taxon>
        <taxon>Prototheca</taxon>
    </lineage>
</organism>
<keyword evidence="11" id="KW-1185">Reference proteome</keyword>
<dbReference type="PANTHER" id="PTHR23076:SF37">
    <property type="entry name" value="ATP-DEPENDENT ZINC METALLOPROTEASE FTSH 4, MITOCHONDRIAL"/>
    <property type="match status" value="1"/>
</dbReference>
<dbReference type="InterPro" id="IPR036259">
    <property type="entry name" value="MFS_trans_sf"/>
</dbReference>
<evidence type="ECO:0000256" key="6">
    <source>
        <dbReference type="ARBA" id="ARBA00023136"/>
    </source>
</evidence>
<dbReference type="FunFam" id="3.40.50.300:FF:002568">
    <property type="entry name" value="Cell division protein (FtsH)"/>
    <property type="match status" value="1"/>
</dbReference>
<evidence type="ECO:0000313" key="10">
    <source>
        <dbReference type="EMBL" id="KAK2076965.1"/>
    </source>
</evidence>
<dbReference type="InterPro" id="IPR005829">
    <property type="entry name" value="Sugar_transporter_CS"/>
</dbReference>
<dbReference type="InterPro" id="IPR003960">
    <property type="entry name" value="ATPase_AAA_CS"/>
</dbReference>
<gene>
    <name evidence="10" type="ORF">QBZ16_005193</name>
</gene>
<dbReference type="Proteomes" id="UP001255856">
    <property type="component" value="Unassembled WGS sequence"/>
</dbReference>
<dbReference type="SUPFAM" id="SSF103473">
    <property type="entry name" value="MFS general substrate transporter"/>
    <property type="match status" value="1"/>
</dbReference>
<feature type="region of interest" description="Disordered" evidence="7">
    <location>
        <begin position="1091"/>
        <end position="1126"/>
    </location>
</feature>
<dbReference type="PRINTS" id="PR00171">
    <property type="entry name" value="SUGRTRNSPORT"/>
</dbReference>
<feature type="transmembrane region" description="Helical" evidence="8">
    <location>
        <begin position="44"/>
        <end position="66"/>
    </location>
</feature>
<dbReference type="InterPro" id="IPR037219">
    <property type="entry name" value="Peptidase_M41-like"/>
</dbReference>
<comment type="subcellular location">
    <subcellularLocation>
        <location evidence="1">Membrane</location>
        <topology evidence="1">Multi-pass membrane protein</topology>
    </subcellularLocation>
</comment>
<dbReference type="InterPro" id="IPR003663">
    <property type="entry name" value="Sugar/inositol_transpt"/>
</dbReference>
<dbReference type="GO" id="GO:0009507">
    <property type="term" value="C:chloroplast"/>
    <property type="evidence" value="ECO:0007669"/>
    <property type="project" value="TreeGrafter"/>
</dbReference>
<evidence type="ECO:0000256" key="1">
    <source>
        <dbReference type="ARBA" id="ARBA00004141"/>
    </source>
</evidence>
<dbReference type="InterPro" id="IPR005828">
    <property type="entry name" value="MFS_sugar_transport-like"/>
</dbReference>
<dbReference type="Gene3D" id="1.10.8.60">
    <property type="match status" value="1"/>
</dbReference>
<dbReference type="GO" id="GO:0022857">
    <property type="term" value="F:transmembrane transporter activity"/>
    <property type="evidence" value="ECO:0007669"/>
    <property type="project" value="InterPro"/>
</dbReference>
<feature type="transmembrane region" description="Helical" evidence="8">
    <location>
        <begin position="78"/>
        <end position="96"/>
    </location>
</feature>
<feature type="transmembrane region" description="Helical" evidence="8">
    <location>
        <begin position="403"/>
        <end position="422"/>
    </location>
</feature>
<evidence type="ECO:0000256" key="8">
    <source>
        <dbReference type="SAM" id="Phobius"/>
    </source>
</evidence>
<keyword evidence="3 8" id="KW-0812">Transmembrane</keyword>
<dbReference type="PROSITE" id="PS00674">
    <property type="entry name" value="AAA"/>
    <property type="match status" value="1"/>
</dbReference>